<dbReference type="OrthoDB" id="3246549at2759"/>
<dbReference type="Pfam" id="PF00023">
    <property type="entry name" value="Ank"/>
    <property type="match status" value="1"/>
</dbReference>
<dbReference type="AlphaFoldDB" id="A0A7R8ZPY2"/>
<dbReference type="PROSITE" id="PS50088">
    <property type="entry name" value="ANK_REPEAT"/>
    <property type="match status" value="1"/>
</dbReference>
<dbReference type="Gene3D" id="1.25.40.20">
    <property type="entry name" value="Ankyrin repeat-containing domain"/>
    <property type="match status" value="1"/>
</dbReference>
<dbReference type="SUPFAM" id="SSF48403">
    <property type="entry name" value="Ankyrin repeat"/>
    <property type="match status" value="1"/>
</dbReference>
<dbReference type="EMBL" id="OB661078">
    <property type="protein sequence ID" value="CAD7227238.1"/>
    <property type="molecule type" value="Genomic_DNA"/>
</dbReference>
<gene>
    <name evidence="1" type="ORF">CTOB1V02_LOCUS5146</name>
</gene>
<evidence type="ECO:0000313" key="1">
    <source>
        <dbReference type="EMBL" id="CAD7227238.1"/>
    </source>
</evidence>
<name>A0A7R8ZPY2_9CRUS</name>
<feature type="non-terminal residue" evidence="1">
    <location>
        <position position="47"/>
    </location>
</feature>
<protein>
    <submittedName>
        <fullName evidence="1">Uncharacterized protein</fullName>
    </submittedName>
</protein>
<dbReference type="InterPro" id="IPR002110">
    <property type="entry name" value="Ankyrin_rpt"/>
</dbReference>
<accession>A0A7R8ZPY2</accession>
<organism evidence="1">
    <name type="scientific">Cyprideis torosa</name>
    <dbReference type="NCBI Taxonomy" id="163714"/>
    <lineage>
        <taxon>Eukaryota</taxon>
        <taxon>Metazoa</taxon>
        <taxon>Ecdysozoa</taxon>
        <taxon>Arthropoda</taxon>
        <taxon>Crustacea</taxon>
        <taxon>Oligostraca</taxon>
        <taxon>Ostracoda</taxon>
        <taxon>Podocopa</taxon>
        <taxon>Podocopida</taxon>
        <taxon>Cytherocopina</taxon>
        <taxon>Cytheroidea</taxon>
        <taxon>Cytherideidae</taxon>
        <taxon>Cyprideis</taxon>
    </lineage>
</organism>
<proteinExistence type="predicted"/>
<reference evidence="1" key="1">
    <citation type="submission" date="2020-11" db="EMBL/GenBank/DDBJ databases">
        <authorList>
            <person name="Tran Van P."/>
        </authorList>
    </citation>
    <scope>NUCLEOTIDE SEQUENCE</scope>
</reference>
<dbReference type="InterPro" id="IPR036770">
    <property type="entry name" value="Ankyrin_rpt-contain_sf"/>
</dbReference>
<sequence>MGAPVEAEGKNKWRPLHVVCGGGHFPCVQLLVNAGAEDNSEEHVQLR</sequence>